<evidence type="ECO:0000313" key="1">
    <source>
        <dbReference type="EMBL" id="MCA9757991.1"/>
    </source>
</evidence>
<organism evidence="1 2">
    <name type="scientific">Eiseniibacteriota bacterium</name>
    <dbReference type="NCBI Taxonomy" id="2212470"/>
    <lineage>
        <taxon>Bacteria</taxon>
        <taxon>Candidatus Eiseniibacteriota</taxon>
    </lineage>
</organism>
<comment type="caution">
    <text evidence="1">The sequence shown here is derived from an EMBL/GenBank/DDBJ whole genome shotgun (WGS) entry which is preliminary data.</text>
</comment>
<protein>
    <submittedName>
        <fullName evidence="1">Addiction module protein</fullName>
    </submittedName>
</protein>
<dbReference type="NCBIfam" id="TIGR02574">
    <property type="entry name" value="stabl_TIGR02574"/>
    <property type="match status" value="1"/>
</dbReference>
<name>A0A956NFM8_UNCEI</name>
<accession>A0A956NFM8</accession>
<gene>
    <name evidence="1" type="ORF">KDA27_19520</name>
</gene>
<dbReference type="AlphaFoldDB" id="A0A956NFM8"/>
<dbReference type="InterPro" id="IPR013406">
    <property type="entry name" value="CHP02574_addiction_mod"/>
</dbReference>
<reference evidence="1" key="1">
    <citation type="submission" date="2020-04" db="EMBL/GenBank/DDBJ databases">
        <authorList>
            <person name="Zhang T."/>
        </authorList>
    </citation>
    <scope>NUCLEOTIDE SEQUENCE</scope>
    <source>
        <strain evidence="1">HKST-UBA02</strain>
    </source>
</reference>
<dbReference type="Proteomes" id="UP000739538">
    <property type="component" value="Unassembled WGS sequence"/>
</dbReference>
<reference evidence="1" key="2">
    <citation type="journal article" date="2021" name="Microbiome">
        <title>Successional dynamics and alternative stable states in a saline activated sludge microbial community over 9 years.</title>
        <authorList>
            <person name="Wang Y."/>
            <person name="Ye J."/>
            <person name="Ju F."/>
            <person name="Liu L."/>
            <person name="Boyd J.A."/>
            <person name="Deng Y."/>
            <person name="Parks D.H."/>
            <person name="Jiang X."/>
            <person name="Yin X."/>
            <person name="Woodcroft B.J."/>
            <person name="Tyson G.W."/>
            <person name="Hugenholtz P."/>
            <person name="Polz M.F."/>
            <person name="Zhang T."/>
        </authorList>
    </citation>
    <scope>NUCLEOTIDE SEQUENCE</scope>
    <source>
        <strain evidence="1">HKST-UBA02</strain>
    </source>
</reference>
<sequence length="76" mass="8444">MQADVQELIDAALELPPEARGAIASRLLDSLQDEEVDADVEAAWDAEIARRVSELDSGQVKTIPWSEARQQILRDE</sequence>
<proteinExistence type="predicted"/>
<dbReference type="EMBL" id="JAGQHS010000134">
    <property type="protein sequence ID" value="MCA9757991.1"/>
    <property type="molecule type" value="Genomic_DNA"/>
</dbReference>
<evidence type="ECO:0000313" key="2">
    <source>
        <dbReference type="Proteomes" id="UP000739538"/>
    </source>
</evidence>
<dbReference type="Pfam" id="PF09720">
    <property type="entry name" value="Unstab_antitox"/>
    <property type="match status" value="1"/>
</dbReference>